<evidence type="ECO:0000256" key="10">
    <source>
        <dbReference type="ARBA" id="ARBA00022918"/>
    </source>
</evidence>
<feature type="domain" description="Reverse transcriptase" evidence="14">
    <location>
        <begin position="135"/>
        <end position="467"/>
    </location>
</feature>
<evidence type="ECO:0000256" key="3">
    <source>
        <dbReference type="ARBA" id="ARBA00016182"/>
    </source>
</evidence>
<evidence type="ECO:0000256" key="11">
    <source>
        <dbReference type="ARBA" id="ARBA00023242"/>
    </source>
</evidence>
<dbReference type="GO" id="GO:0000781">
    <property type="term" value="C:chromosome, telomeric region"/>
    <property type="evidence" value="ECO:0007669"/>
    <property type="project" value="UniProtKB-SubCell"/>
</dbReference>
<dbReference type="InterPro" id="IPR000477">
    <property type="entry name" value="RT_dom"/>
</dbReference>
<dbReference type="GO" id="GO:0070034">
    <property type="term" value="F:telomerase RNA binding"/>
    <property type="evidence" value="ECO:0007669"/>
    <property type="project" value="TreeGrafter"/>
</dbReference>
<evidence type="ECO:0000256" key="6">
    <source>
        <dbReference type="ARBA" id="ARBA00022695"/>
    </source>
</evidence>
<dbReference type="GO" id="GO:0000333">
    <property type="term" value="C:telomerase catalytic core complex"/>
    <property type="evidence" value="ECO:0007669"/>
    <property type="project" value="TreeGrafter"/>
</dbReference>
<comment type="similarity">
    <text evidence="1 13">Belongs to the reverse transcriptase family. Telomerase subfamily.</text>
</comment>
<dbReference type="PANTHER" id="PTHR12066:SF0">
    <property type="entry name" value="TELOMERASE REVERSE TRANSCRIPTASE"/>
    <property type="match status" value="1"/>
</dbReference>
<keyword evidence="11 13" id="KW-0539">Nucleus</keyword>
<dbReference type="PROSITE" id="PS50878">
    <property type="entry name" value="RT_POL"/>
    <property type="match status" value="1"/>
</dbReference>
<dbReference type="Gene3D" id="1.10.132.70">
    <property type="match status" value="1"/>
</dbReference>
<dbReference type="AlphaFoldDB" id="A0A2R5GGI6"/>
<evidence type="ECO:0000259" key="14">
    <source>
        <dbReference type="PROSITE" id="PS50878"/>
    </source>
</evidence>
<proteinExistence type="inferred from homology"/>
<evidence type="ECO:0000256" key="5">
    <source>
        <dbReference type="ARBA" id="ARBA00022679"/>
    </source>
</evidence>
<dbReference type="InterPro" id="IPR003545">
    <property type="entry name" value="Telomerase_RT"/>
</dbReference>
<evidence type="ECO:0000256" key="4">
    <source>
        <dbReference type="ARBA" id="ARBA00022454"/>
    </source>
</evidence>
<keyword evidence="10 13" id="KW-0695">RNA-directed DNA polymerase</keyword>
<dbReference type="InterPro" id="IPR021891">
    <property type="entry name" value="Telomerase_RBD"/>
</dbReference>
<dbReference type="PANTHER" id="PTHR12066">
    <property type="entry name" value="TELOMERASE REVERSE TRANSCRIPTASE"/>
    <property type="match status" value="1"/>
</dbReference>
<dbReference type="SUPFAM" id="SSF56672">
    <property type="entry name" value="DNA/RNA polymerases"/>
    <property type="match status" value="1"/>
</dbReference>
<dbReference type="EMBL" id="BEYU01000035">
    <property type="protein sequence ID" value="GBG27763.1"/>
    <property type="molecule type" value="Genomic_DNA"/>
</dbReference>
<keyword evidence="9 13" id="KW-0779">Telomere</keyword>
<accession>A0A2R5GGI6</accession>
<protein>
    <recommendedName>
        <fullName evidence="3 13">Telomerase reverse transcriptase</fullName>
        <ecNumber evidence="2 13">2.7.7.49</ecNumber>
    </recommendedName>
    <alternativeName>
        <fullName evidence="13">Telomerase catalytic subunit</fullName>
    </alternativeName>
</protein>
<gene>
    <name evidence="15" type="ORF">FCC1311_039862</name>
</gene>
<dbReference type="Proteomes" id="UP000241890">
    <property type="component" value="Unassembled WGS sequence"/>
</dbReference>
<evidence type="ECO:0000313" key="15">
    <source>
        <dbReference type="EMBL" id="GBG27763.1"/>
    </source>
</evidence>
<dbReference type="GO" id="GO:0007004">
    <property type="term" value="P:telomere maintenance via telomerase"/>
    <property type="evidence" value="ECO:0007669"/>
    <property type="project" value="TreeGrafter"/>
</dbReference>
<keyword evidence="5 13" id="KW-0808">Transferase</keyword>
<keyword evidence="16" id="KW-1185">Reference proteome</keyword>
<evidence type="ECO:0000313" key="16">
    <source>
        <dbReference type="Proteomes" id="UP000241890"/>
    </source>
</evidence>
<comment type="function">
    <text evidence="13">Telomerase is a ribonucleoprotein enzyme essential for the replication of chromosome termini in most eukaryotes. It elongates telomeres. It is a reverse transcriptase that adds simple sequence repeats to chromosome ends by copying a template sequence within the RNA component of the enzyme.</text>
</comment>
<dbReference type="OrthoDB" id="289721at2759"/>
<dbReference type="InterPro" id="IPR043502">
    <property type="entry name" value="DNA/RNA_pol_sf"/>
</dbReference>
<sequence>MKGHHGNGGVLSLAVPASHVSSFLKAVLLRLMGRASPTSERRVRRRLLETVHAFAHLARNATFDLADYAKRIGIGLNHLDWIFTRLIVPLTKVCFYCTEGTGTGSSVWYFRKPMWESVCQQELESMQKSGILEPESSAPSIARSEAGVSRLRFVPKANGGLRPIMNCKGINYRLAFVSHALKAAFRNPHRTTHASRPQMMGLSEFYAVYRDFVLKVASTQDGCGTMHMLTMDIEKCFDNLDQEMVCRAVRELLEQETFVISGYNQVFLTNKVVKRVRMIAHRTIELYAKGIDAGDTEPAFEDIFERARASSSTSILIDRAEAWPVDRQEIIRKVAQHIKTNKTRFGSTVFCQRRGIPQGSILSSLLCSICIDFFEAKHMEALLFDEPSLARPKLPADAHTAPSAVAPTLCVRMLDDFLVISPDRNRILAFKREMERGFPEFGIRVKAEKTLLSTDERPSLPWCGLLLNSRDLSVGLDESRLDLRRASACPQLRRLSIREQLRQAAEVILLRADPVLFDRHINPAVVAERNLLIVLRLAKPKLDQAARKACQARLITFIYRLLLSRTKSNSALTRPHVRRIVMAELQQTK</sequence>
<evidence type="ECO:0000256" key="1">
    <source>
        <dbReference type="ARBA" id="ARBA00008001"/>
    </source>
</evidence>
<reference evidence="15 16" key="1">
    <citation type="submission" date="2017-12" db="EMBL/GenBank/DDBJ databases">
        <title>Sequencing, de novo assembly and annotation of complete genome of a new Thraustochytrid species, strain FCC1311.</title>
        <authorList>
            <person name="Sedici K."/>
            <person name="Godart F."/>
            <person name="Aiese Cigliano R."/>
            <person name="Sanseverino W."/>
            <person name="Barakat M."/>
            <person name="Ortet P."/>
            <person name="Marechal E."/>
            <person name="Cagnac O."/>
            <person name="Amato A."/>
        </authorList>
    </citation>
    <scope>NUCLEOTIDE SEQUENCE [LARGE SCALE GENOMIC DNA]</scope>
</reference>
<dbReference type="Gene3D" id="3.30.70.2630">
    <property type="match status" value="1"/>
</dbReference>
<dbReference type="Pfam" id="PF00078">
    <property type="entry name" value="RVT_1"/>
    <property type="match status" value="1"/>
</dbReference>
<name>A0A2R5GGI6_9STRA</name>
<dbReference type="SMART" id="SM00975">
    <property type="entry name" value="Telomerase_RBD"/>
    <property type="match status" value="1"/>
</dbReference>
<dbReference type="GO" id="GO:0003720">
    <property type="term" value="F:telomerase activity"/>
    <property type="evidence" value="ECO:0007669"/>
    <property type="project" value="InterPro"/>
</dbReference>
<evidence type="ECO:0000256" key="8">
    <source>
        <dbReference type="ARBA" id="ARBA00022842"/>
    </source>
</evidence>
<comment type="catalytic activity">
    <reaction evidence="12 13">
        <text>DNA(n) + a 2'-deoxyribonucleoside 5'-triphosphate = DNA(n+1) + diphosphate</text>
        <dbReference type="Rhea" id="RHEA:22508"/>
        <dbReference type="Rhea" id="RHEA-COMP:17339"/>
        <dbReference type="Rhea" id="RHEA-COMP:17340"/>
        <dbReference type="ChEBI" id="CHEBI:33019"/>
        <dbReference type="ChEBI" id="CHEBI:61560"/>
        <dbReference type="ChEBI" id="CHEBI:173112"/>
        <dbReference type="EC" id="2.7.7.49"/>
    </reaction>
</comment>
<comment type="caution">
    <text evidence="15">The sequence shown here is derived from an EMBL/GenBank/DDBJ whole genome shotgun (WGS) entry which is preliminary data.</text>
</comment>
<comment type="subcellular location">
    <subcellularLocation>
        <location evidence="13">Nucleus</location>
    </subcellularLocation>
    <subcellularLocation>
        <location evidence="13">Chromosome</location>
        <location evidence="13">Telomere</location>
    </subcellularLocation>
</comment>
<evidence type="ECO:0000256" key="7">
    <source>
        <dbReference type="ARBA" id="ARBA00022723"/>
    </source>
</evidence>
<dbReference type="GO" id="GO:0046872">
    <property type="term" value="F:metal ion binding"/>
    <property type="evidence" value="ECO:0007669"/>
    <property type="project" value="UniProtKB-KW"/>
</dbReference>
<dbReference type="Pfam" id="PF12009">
    <property type="entry name" value="Telomerase_RBD"/>
    <property type="match status" value="1"/>
</dbReference>
<evidence type="ECO:0000256" key="2">
    <source>
        <dbReference type="ARBA" id="ARBA00012493"/>
    </source>
</evidence>
<organism evidence="15 16">
    <name type="scientific">Hondaea fermentalgiana</name>
    <dbReference type="NCBI Taxonomy" id="2315210"/>
    <lineage>
        <taxon>Eukaryota</taxon>
        <taxon>Sar</taxon>
        <taxon>Stramenopiles</taxon>
        <taxon>Bigyra</taxon>
        <taxon>Labyrinthulomycetes</taxon>
        <taxon>Thraustochytrida</taxon>
        <taxon>Thraustochytriidae</taxon>
        <taxon>Hondaea</taxon>
    </lineage>
</organism>
<keyword evidence="4 13" id="KW-0158">Chromosome</keyword>
<keyword evidence="6 13" id="KW-0548">Nucleotidyltransferase</keyword>
<dbReference type="EC" id="2.7.7.49" evidence="2 13"/>
<evidence type="ECO:0000256" key="9">
    <source>
        <dbReference type="ARBA" id="ARBA00022895"/>
    </source>
</evidence>
<dbReference type="PRINTS" id="PR01365">
    <property type="entry name" value="TELOMERASERT"/>
</dbReference>
<evidence type="ECO:0000256" key="13">
    <source>
        <dbReference type="RuleBase" id="RU365061"/>
    </source>
</evidence>
<dbReference type="InParanoid" id="A0A2R5GGI6"/>
<evidence type="ECO:0000256" key="12">
    <source>
        <dbReference type="ARBA" id="ARBA00048173"/>
    </source>
</evidence>
<keyword evidence="7 13" id="KW-0479">Metal-binding</keyword>
<dbReference type="GO" id="GO:0042162">
    <property type="term" value="F:telomeric DNA binding"/>
    <property type="evidence" value="ECO:0007669"/>
    <property type="project" value="TreeGrafter"/>
</dbReference>
<keyword evidence="8 13" id="KW-0460">Magnesium</keyword>
<dbReference type="CDD" id="cd01648">
    <property type="entry name" value="TERT"/>
    <property type="match status" value="1"/>
</dbReference>